<protein>
    <submittedName>
        <fullName evidence="3">LicD family protein</fullName>
    </submittedName>
</protein>
<feature type="transmembrane region" description="Helical" evidence="1">
    <location>
        <begin position="157"/>
        <end position="177"/>
    </location>
</feature>
<dbReference type="Pfam" id="PF04991">
    <property type="entry name" value="LicD"/>
    <property type="match status" value="1"/>
</dbReference>
<dbReference type="PANTHER" id="PTHR43404">
    <property type="entry name" value="LIPOPOLYSACCHARIDE CHOLINEPHOSPHOTRANSFERASE LICD"/>
    <property type="match status" value="1"/>
</dbReference>
<organism evidence="3">
    <name type="scientific">Megaviridae environmental sample</name>
    <dbReference type="NCBI Taxonomy" id="1737588"/>
    <lineage>
        <taxon>Viruses</taxon>
        <taxon>Varidnaviria</taxon>
        <taxon>Bamfordvirae</taxon>
        <taxon>Nucleocytoviricota</taxon>
        <taxon>Megaviricetes</taxon>
        <taxon>Imitervirales</taxon>
        <taxon>Mimiviridae</taxon>
        <taxon>environmental samples</taxon>
    </lineage>
</organism>
<dbReference type="InterPro" id="IPR007074">
    <property type="entry name" value="LicD/FKTN/FKRP_NTP_transf"/>
</dbReference>
<keyword evidence="1" id="KW-0472">Membrane</keyword>
<sequence>MAGSKKNKNELQKIYSYFIKILKSNNIDFIVFYGTLLGIVRDKDFIIGDDDIDVIVNRSNYKKIMNTIKKYNIKTKIVNSDIIQLYLNKLGPFDIYIYEIENSKLKIPWENDVYDINLILPPKLINFYDEDIQIPNKSKKFLSHYYGYLWRIKNAPIIRNIQIIIIILVIIVATVTIKLPSIV</sequence>
<reference evidence="3" key="1">
    <citation type="journal article" date="2019" name="Philos. Trans. R. Soc. Lond., B, Biol. Sci.">
        <title>Targeted metagenomic recovery of four divergent viruses reveals shared and distinctive characteristics of giant viruses of marine eukaryotes.</title>
        <authorList>
            <person name="Needham D.M."/>
            <person name="Poirier C."/>
            <person name="Hehenberger E."/>
            <person name="Jimenez V."/>
            <person name="Swalwell J.E."/>
            <person name="Santoro A.E."/>
            <person name="Worden A.Z."/>
        </authorList>
    </citation>
    <scope>NUCLEOTIDE SEQUENCE</scope>
    <source>
        <strain evidence="3">MPacV-611</strain>
    </source>
</reference>
<evidence type="ECO:0000259" key="2">
    <source>
        <dbReference type="Pfam" id="PF04991"/>
    </source>
</evidence>
<keyword evidence="1" id="KW-0812">Transmembrane</keyword>
<evidence type="ECO:0000256" key="1">
    <source>
        <dbReference type="SAM" id="Phobius"/>
    </source>
</evidence>
<name>A0A5J6VK62_9VIRU</name>
<keyword evidence="1" id="KW-1133">Transmembrane helix</keyword>
<dbReference type="PANTHER" id="PTHR43404:SF1">
    <property type="entry name" value="MNN4P"/>
    <property type="match status" value="1"/>
</dbReference>
<dbReference type="InterPro" id="IPR052942">
    <property type="entry name" value="LPS_cholinephosphotransferase"/>
</dbReference>
<feature type="domain" description="LicD/FKTN/FKRP nucleotidyltransferase" evidence="2">
    <location>
        <begin position="23"/>
        <end position="72"/>
    </location>
</feature>
<evidence type="ECO:0000313" key="3">
    <source>
        <dbReference type="EMBL" id="QFG74556.1"/>
    </source>
</evidence>
<accession>A0A5J6VK62</accession>
<dbReference type="EMBL" id="MN448289">
    <property type="protein sequence ID" value="QFG74556.1"/>
    <property type="molecule type" value="Genomic_DNA"/>
</dbReference>
<proteinExistence type="predicted"/>
<dbReference type="GO" id="GO:0009100">
    <property type="term" value="P:glycoprotein metabolic process"/>
    <property type="evidence" value="ECO:0007669"/>
    <property type="project" value="UniProtKB-ARBA"/>
</dbReference>